<dbReference type="SUPFAM" id="SSF57667">
    <property type="entry name" value="beta-beta-alpha zinc fingers"/>
    <property type="match status" value="1"/>
</dbReference>
<keyword evidence="5" id="KW-0862">Zinc</keyword>
<dbReference type="InterPro" id="IPR039999">
    <property type="entry name" value="LYAR"/>
</dbReference>
<dbReference type="GO" id="GO:0003677">
    <property type="term" value="F:DNA binding"/>
    <property type="evidence" value="ECO:0007669"/>
    <property type="project" value="InterPro"/>
</dbReference>
<accession>A0A086KN29</accession>
<evidence type="ECO:0000256" key="7">
    <source>
        <dbReference type="SAM" id="MobiDB-lite"/>
    </source>
</evidence>
<feature type="region of interest" description="Disordered" evidence="7">
    <location>
        <begin position="84"/>
        <end position="137"/>
    </location>
</feature>
<dbReference type="PANTHER" id="PTHR13100:SF10">
    <property type="entry name" value="CELL GROWTH-REGULATING NUCLEOLAR PROTEIN"/>
    <property type="match status" value="1"/>
</dbReference>
<evidence type="ECO:0000313" key="9">
    <source>
        <dbReference type="EMBL" id="KFG45797.1"/>
    </source>
</evidence>
<evidence type="ECO:0000256" key="2">
    <source>
        <dbReference type="ARBA" id="ARBA00022723"/>
    </source>
</evidence>
<dbReference type="EMBL" id="AHZU02000332">
    <property type="protein sequence ID" value="KFG45797.1"/>
    <property type="molecule type" value="Genomic_DNA"/>
</dbReference>
<comment type="caution">
    <text evidence="9">The sequence shown here is derived from an EMBL/GenBank/DDBJ whole genome shotgun (WGS) entry which is preliminary data.</text>
</comment>
<dbReference type="OrthoDB" id="21474at2759"/>
<evidence type="ECO:0000256" key="3">
    <source>
        <dbReference type="ARBA" id="ARBA00022737"/>
    </source>
</evidence>
<evidence type="ECO:0000313" key="10">
    <source>
        <dbReference type="Proteomes" id="UP000028837"/>
    </source>
</evidence>
<dbReference type="GO" id="GO:0006364">
    <property type="term" value="P:rRNA processing"/>
    <property type="evidence" value="ECO:0007669"/>
    <property type="project" value="TreeGrafter"/>
</dbReference>
<keyword evidence="2" id="KW-0479">Metal-binding</keyword>
<dbReference type="GO" id="GO:0000122">
    <property type="term" value="P:negative regulation of transcription by RNA polymerase II"/>
    <property type="evidence" value="ECO:0007669"/>
    <property type="project" value="TreeGrafter"/>
</dbReference>
<dbReference type="Gene3D" id="3.30.1490.490">
    <property type="match status" value="1"/>
</dbReference>
<feature type="domain" description="Zinc finger C2H2 LYAR-type" evidence="8">
    <location>
        <begin position="55"/>
        <end position="81"/>
    </location>
</feature>
<keyword evidence="4" id="KW-0863">Zinc-finger</keyword>
<dbReference type="InterPro" id="IPR036236">
    <property type="entry name" value="Znf_C2H2_sf"/>
</dbReference>
<protein>
    <submittedName>
        <fullName evidence="9">LYAR-type C2HC zinc finger protein</fullName>
    </submittedName>
</protein>
<gene>
    <name evidence="9" type="ORF">TGDOM2_223668</name>
</gene>
<dbReference type="InterPro" id="IPR014898">
    <property type="entry name" value="Znf_C2H2_LYAR"/>
</dbReference>
<dbReference type="GO" id="GO:0008270">
    <property type="term" value="F:zinc ion binding"/>
    <property type="evidence" value="ECO:0007669"/>
    <property type="project" value="UniProtKB-KW"/>
</dbReference>
<dbReference type="VEuPathDB" id="ToxoDB:TGDOM2_223668"/>
<dbReference type="PANTHER" id="PTHR13100">
    <property type="entry name" value="CELL GROWTH-REGULATING NUCLEOLAR PROTEIN LYAR"/>
    <property type="match status" value="1"/>
</dbReference>
<evidence type="ECO:0000256" key="6">
    <source>
        <dbReference type="ARBA" id="ARBA00023242"/>
    </source>
</evidence>
<evidence type="ECO:0000256" key="5">
    <source>
        <dbReference type="ARBA" id="ARBA00022833"/>
    </source>
</evidence>
<proteinExistence type="predicted"/>
<dbReference type="AlphaFoldDB" id="A0A086KN29"/>
<feature type="compositionally biased region" description="Polar residues" evidence="7">
    <location>
        <begin position="115"/>
        <end position="134"/>
    </location>
</feature>
<dbReference type="GO" id="GO:0005730">
    <property type="term" value="C:nucleolus"/>
    <property type="evidence" value="ECO:0007669"/>
    <property type="project" value="TreeGrafter"/>
</dbReference>
<reference evidence="9 10" key="1">
    <citation type="submission" date="2014-02" db="EMBL/GenBank/DDBJ databases">
        <authorList>
            <person name="Sibley D."/>
            <person name="Venepally P."/>
            <person name="Karamycheva S."/>
            <person name="Hadjithomas M."/>
            <person name="Khan A."/>
            <person name="Brunk B."/>
            <person name="Roos D."/>
            <person name="Caler E."/>
            <person name="Lorenzi H."/>
        </authorList>
    </citation>
    <scope>NUCLEOTIDE SEQUENCE [LARGE SCALE GENOMIC DNA]</scope>
    <source>
        <strain evidence="9 10">GAB2-2007-GAL-DOM2</strain>
    </source>
</reference>
<organism evidence="9 10">
    <name type="scientific">Toxoplasma gondii GAB2-2007-GAL-DOM2</name>
    <dbReference type="NCBI Taxonomy" id="1130820"/>
    <lineage>
        <taxon>Eukaryota</taxon>
        <taxon>Sar</taxon>
        <taxon>Alveolata</taxon>
        <taxon>Apicomplexa</taxon>
        <taxon>Conoidasida</taxon>
        <taxon>Coccidia</taxon>
        <taxon>Eucoccidiorida</taxon>
        <taxon>Eimeriorina</taxon>
        <taxon>Sarcocystidae</taxon>
        <taxon>Toxoplasma</taxon>
    </lineage>
</organism>
<dbReference type="Pfam" id="PF08790">
    <property type="entry name" value="zf-LYAR"/>
    <property type="match status" value="1"/>
</dbReference>
<dbReference type="Proteomes" id="UP000028837">
    <property type="component" value="Unassembled WGS sequence"/>
</dbReference>
<evidence type="ECO:0000256" key="1">
    <source>
        <dbReference type="ARBA" id="ARBA00004123"/>
    </source>
</evidence>
<evidence type="ECO:0000256" key="4">
    <source>
        <dbReference type="ARBA" id="ARBA00022771"/>
    </source>
</evidence>
<comment type="subcellular location">
    <subcellularLocation>
        <location evidence="1">Nucleus</location>
    </subcellularLocation>
</comment>
<evidence type="ECO:0000259" key="8">
    <source>
        <dbReference type="Pfam" id="PF08790"/>
    </source>
</evidence>
<sequence>MCDLTPWRSHSDVRARGYVRVPSVPSSVLKKCQEVLKKNAVAKHYQSRCSGANAFTCIDCFKTFDRQTIIGHTSCTTEEDKWHGQYAKSRRQPNRSSPGSQADQCERSAKKQKTGNHTSGARSNDNKVSVNSQKQKGDVLQWQGDWTSTVEHILKNQPKQSMAWKPLADKAVDLYLASKKNKVQKGTVEIKEMLVNTCLAAIPEKLVNDKDEFVRLSHS</sequence>
<keyword evidence="3" id="KW-0677">Repeat</keyword>
<keyword evidence="6" id="KW-0539">Nucleus</keyword>
<name>A0A086KN29_TOXGO</name>
<feature type="compositionally biased region" description="Polar residues" evidence="7">
    <location>
        <begin position="94"/>
        <end position="103"/>
    </location>
</feature>